<dbReference type="GO" id="GO:0005886">
    <property type="term" value="C:plasma membrane"/>
    <property type="evidence" value="ECO:0007669"/>
    <property type="project" value="UniProtKB-SubCell"/>
</dbReference>
<evidence type="ECO:0000256" key="4">
    <source>
        <dbReference type="ARBA" id="ARBA00022692"/>
    </source>
</evidence>
<evidence type="ECO:0000259" key="8">
    <source>
        <dbReference type="Pfam" id="PF09335"/>
    </source>
</evidence>
<evidence type="ECO:0000313" key="9">
    <source>
        <dbReference type="EMBL" id="GAX02216.1"/>
    </source>
</evidence>
<feature type="transmembrane region" description="Helical" evidence="7">
    <location>
        <begin position="188"/>
        <end position="206"/>
    </location>
</feature>
<evidence type="ECO:0000256" key="5">
    <source>
        <dbReference type="ARBA" id="ARBA00022989"/>
    </source>
</evidence>
<dbReference type="OrthoDB" id="9813426at2"/>
<feature type="transmembrane region" description="Helical" evidence="7">
    <location>
        <begin position="125"/>
        <end position="145"/>
    </location>
</feature>
<feature type="transmembrane region" description="Helical" evidence="7">
    <location>
        <begin position="25"/>
        <end position="46"/>
    </location>
</feature>
<keyword evidence="3 7" id="KW-1003">Cell membrane</keyword>
<feature type="transmembrane region" description="Helical" evidence="7">
    <location>
        <begin position="157"/>
        <end position="176"/>
    </location>
</feature>
<keyword evidence="4 7" id="KW-0812">Transmembrane</keyword>
<dbReference type="InterPro" id="IPR032816">
    <property type="entry name" value="VTT_dom"/>
</dbReference>
<dbReference type="STRING" id="1302250.GCA_001313225_02736"/>
<dbReference type="Pfam" id="PF09335">
    <property type="entry name" value="VTT_dom"/>
    <property type="match status" value="1"/>
</dbReference>
<reference evidence="9 10" key="1">
    <citation type="submission" date="2015-11" db="EMBL/GenBank/DDBJ databases">
        <title>Draft genome sequences of new species of the genus Lactobacillus isolated from orchardgrass silage.</title>
        <authorList>
            <person name="Tohno M."/>
            <person name="Tanizawa Y."/>
            <person name="Arita M."/>
        </authorList>
    </citation>
    <scope>NUCLEOTIDE SEQUENCE [LARGE SCALE GENOMIC DNA]</scope>
    <source>
        <strain evidence="9 10">IWT126</strain>
    </source>
</reference>
<evidence type="ECO:0000313" key="10">
    <source>
        <dbReference type="Proteomes" id="UP000198402"/>
    </source>
</evidence>
<dbReference type="AlphaFoldDB" id="A0A1Z5IKK3"/>
<dbReference type="RefSeq" id="WP_054655915.1">
    <property type="nucleotide sequence ID" value="NZ_BBFL01000014.1"/>
</dbReference>
<sequence>MGQLIDFVLHIDSHMVNIVNTFGGWSYGILFLVIFIETGAVILPFLPGDSLLFAAAALAANPDYHLSISLFTIIFLLAAIGGDSTNFLIGRHFGIAITRHPFFSRFIKEENLASARKFFEKHGKIAIFLARFMPIIRTFVPFVAATSDYDYRSFLRYNIPAGICWVLLCCGGGYFFGNIDFVKAHFSLVVIGIIIVSMIPALIGLLKSRGQVPKEED</sequence>
<accession>A0A1Z5IKK3</accession>
<dbReference type="Proteomes" id="UP000198402">
    <property type="component" value="Unassembled WGS sequence"/>
</dbReference>
<evidence type="ECO:0000256" key="7">
    <source>
        <dbReference type="RuleBase" id="RU367016"/>
    </source>
</evidence>
<proteinExistence type="inferred from homology"/>
<keyword evidence="6 7" id="KW-0472">Membrane</keyword>
<evidence type="ECO:0000256" key="2">
    <source>
        <dbReference type="ARBA" id="ARBA00010792"/>
    </source>
</evidence>
<gene>
    <name evidence="9" type="primary">dedA_2</name>
    <name evidence="9" type="ORF">IWT126_02281</name>
</gene>
<keyword evidence="10" id="KW-1185">Reference proteome</keyword>
<feature type="domain" description="VTT" evidence="8">
    <location>
        <begin position="46"/>
        <end position="174"/>
    </location>
</feature>
<evidence type="ECO:0000256" key="6">
    <source>
        <dbReference type="ARBA" id="ARBA00023136"/>
    </source>
</evidence>
<dbReference type="EMBL" id="BCMG01000013">
    <property type="protein sequence ID" value="GAX02216.1"/>
    <property type="molecule type" value="Genomic_DNA"/>
</dbReference>
<dbReference type="InterPro" id="IPR032818">
    <property type="entry name" value="DedA-like"/>
</dbReference>
<protein>
    <submittedName>
        <fullName evidence="9">DedA family protein</fullName>
    </submittedName>
</protein>
<comment type="caution">
    <text evidence="9">The sequence shown here is derived from an EMBL/GenBank/DDBJ whole genome shotgun (WGS) entry which is preliminary data.</text>
</comment>
<organism evidence="9 10">
    <name type="scientific">Secundilactobacillus silagei JCM 19001</name>
    <dbReference type="NCBI Taxonomy" id="1302250"/>
    <lineage>
        <taxon>Bacteria</taxon>
        <taxon>Bacillati</taxon>
        <taxon>Bacillota</taxon>
        <taxon>Bacilli</taxon>
        <taxon>Lactobacillales</taxon>
        <taxon>Lactobacillaceae</taxon>
        <taxon>Secundilactobacillus</taxon>
    </lineage>
</organism>
<keyword evidence="5 7" id="KW-1133">Transmembrane helix</keyword>
<dbReference type="PANTHER" id="PTHR30353:SF0">
    <property type="entry name" value="TRANSMEMBRANE PROTEIN"/>
    <property type="match status" value="1"/>
</dbReference>
<name>A0A1Z5IKK3_9LACO</name>
<comment type="similarity">
    <text evidence="2 7">Belongs to the DedA family.</text>
</comment>
<evidence type="ECO:0000256" key="1">
    <source>
        <dbReference type="ARBA" id="ARBA00004651"/>
    </source>
</evidence>
<feature type="transmembrane region" description="Helical" evidence="7">
    <location>
        <begin position="66"/>
        <end position="89"/>
    </location>
</feature>
<comment type="subcellular location">
    <subcellularLocation>
        <location evidence="1 7">Cell membrane</location>
        <topology evidence="1 7">Multi-pass membrane protein</topology>
    </subcellularLocation>
</comment>
<dbReference type="PANTHER" id="PTHR30353">
    <property type="entry name" value="INNER MEMBRANE PROTEIN DEDA-RELATED"/>
    <property type="match status" value="1"/>
</dbReference>
<evidence type="ECO:0000256" key="3">
    <source>
        <dbReference type="ARBA" id="ARBA00022475"/>
    </source>
</evidence>